<keyword evidence="12" id="KW-1185">Reference proteome</keyword>
<dbReference type="FunFam" id="3.40.640.10:FF:000003">
    <property type="entry name" value="Cysteine desulfurase IscS"/>
    <property type="match status" value="1"/>
</dbReference>
<name>A0A8J6C7R9_DIALT</name>
<evidence type="ECO:0000256" key="6">
    <source>
        <dbReference type="ARBA" id="ARBA00022898"/>
    </source>
</evidence>
<evidence type="ECO:0000313" key="12">
    <source>
        <dbReference type="Proteomes" id="UP000751190"/>
    </source>
</evidence>
<dbReference type="InterPro" id="IPR010240">
    <property type="entry name" value="Cys_deSase_IscS"/>
</dbReference>
<dbReference type="NCBIfam" id="TIGR02006">
    <property type="entry name" value="IscS"/>
    <property type="match status" value="1"/>
</dbReference>
<dbReference type="Proteomes" id="UP000751190">
    <property type="component" value="Unassembled WGS sequence"/>
</dbReference>
<dbReference type="InterPro" id="IPR015421">
    <property type="entry name" value="PyrdxlP-dep_Trfase_major"/>
</dbReference>
<dbReference type="InterPro" id="IPR000192">
    <property type="entry name" value="Aminotrans_V_dom"/>
</dbReference>
<dbReference type="PIRSF" id="PIRSF005572">
    <property type="entry name" value="NifS"/>
    <property type="match status" value="1"/>
</dbReference>
<dbReference type="Gene3D" id="3.90.1150.10">
    <property type="entry name" value="Aspartate Aminotransferase, domain 1"/>
    <property type="match status" value="1"/>
</dbReference>
<feature type="domain" description="Aminotransferase class V" evidence="10">
    <location>
        <begin position="42"/>
        <end position="403"/>
    </location>
</feature>
<reference evidence="11" key="1">
    <citation type="submission" date="2021-05" db="EMBL/GenBank/DDBJ databases">
        <title>The genome of the haptophyte Pavlova lutheri (Diacronema luteri, Pavlovales) - a model for lipid biosynthesis in eukaryotic algae.</title>
        <authorList>
            <person name="Hulatt C.J."/>
            <person name="Posewitz M.C."/>
        </authorList>
    </citation>
    <scope>NUCLEOTIDE SEQUENCE</scope>
    <source>
        <strain evidence="11">NIVA-4/92</strain>
    </source>
</reference>
<evidence type="ECO:0000256" key="7">
    <source>
        <dbReference type="ARBA" id="ARBA00023004"/>
    </source>
</evidence>
<keyword evidence="8" id="KW-0411">Iron-sulfur</keyword>
<dbReference type="NCBIfam" id="NF010611">
    <property type="entry name" value="PRK14012.1"/>
    <property type="match status" value="1"/>
</dbReference>
<dbReference type="HAMAP" id="MF_00331">
    <property type="entry name" value="Cys_desulf_IscS"/>
    <property type="match status" value="1"/>
</dbReference>
<organism evidence="11 12">
    <name type="scientific">Diacronema lutheri</name>
    <name type="common">Unicellular marine alga</name>
    <name type="synonym">Monochrysis lutheri</name>
    <dbReference type="NCBI Taxonomy" id="2081491"/>
    <lineage>
        <taxon>Eukaryota</taxon>
        <taxon>Haptista</taxon>
        <taxon>Haptophyta</taxon>
        <taxon>Pavlovophyceae</taxon>
        <taxon>Pavlovales</taxon>
        <taxon>Pavlovaceae</taxon>
        <taxon>Diacronema</taxon>
    </lineage>
</organism>
<keyword evidence="6" id="KW-0663">Pyridoxal phosphate</keyword>
<dbReference type="InterPro" id="IPR015424">
    <property type="entry name" value="PyrdxlP-dep_Trfase"/>
</dbReference>
<dbReference type="SUPFAM" id="SSF53383">
    <property type="entry name" value="PLP-dependent transferases"/>
    <property type="match status" value="1"/>
</dbReference>
<dbReference type="InterPro" id="IPR015422">
    <property type="entry name" value="PyrdxlP-dep_Trfase_small"/>
</dbReference>
<keyword evidence="5" id="KW-0479">Metal-binding</keyword>
<keyword evidence="7" id="KW-0408">Iron</keyword>
<dbReference type="PROSITE" id="PS00595">
    <property type="entry name" value="AA_TRANSFER_CLASS_5"/>
    <property type="match status" value="1"/>
</dbReference>
<dbReference type="InterPro" id="IPR016454">
    <property type="entry name" value="Cysteine_dSase"/>
</dbReference>
<dbReference type="GO" id="GO:0031071">
    <property type="term" value="F:cysteine desulfurase activity"/>
    <property type="evidence" value="ECO:0007669"/>
    <property type="project" value="UniProtKB-EC"/>
</dbReference>
<accession>A0A8J6C7R9</accession>
<dbReference type="GO" id="GO:0005739">
    <property type="term" value="C:mitochondrion"/>
    <property type="evidence" value="ECO:0007669"/>
    <property type="project" value="TreeGrafter"/>
</dbReference>
<evidence type="ECO:0000313" key="11">
    <source>
        <dbReference type="EMBL" id="KAG8464767.1"/>
    </source>
</evidence>
<comment type="cofactor">
    <cofactor evidence="1 9">
        <name>pyridoxal 5'-phosphate</name>
        <dbReference type="ChEBI" id="CHEBI:597326"/>
    </cofactor>
</comment>
<dbReference type="EMBL" id="JAGTXO010000012">
    <property type="protein sequence ID" value="KAG8464767.1"/>
    <property type="molecule type" value="Genomic_DNA"/>
</dbReference>
<dbReference type="GO" id="GO:0051536">
    <property type="term" value="F:iron-sulfur cluster binding"/>
    <property type="evidence" value="ECO:0007669"/>
    <property type="project" value="UniProtKB-KW"/>
</dbReference>
<dbReference type="FunFam" id="3.90.1150.10:FF:000002">
    <property type="entry name" value="Cysteine desulfurase IscS"/>
    <property type="match status" value="1"/>
</dbReference>
<dbReference type="EC" id="2.8.1.7" evidence="3"/>
<evidence type="ECO:0000256" key="9">
    <source>
        <dbReference type="RuleBase" id="RU004504"/>
    </source>
</evidence>
<evidence type="ECO:0000256" key="4">
    <source>
        <dbReference type="ARBA" id="ARBA00022679"/>
    </source>
</evidence>
<proteinExistence type="inferred from homology"/>
<comment type="similarity">
    <text evidence="2">Belongs to the class-V pyridoxal-phosphate-dependent aminotransferase family. NifS/IscS subfamily.</text>
</comment>
<dbReference type="AlphaFoldDB" id="A0A8J6C7R9"/>
<evidence type="ECO:0000256" key="8">
    <source>
        <dbReference type="ARBA" id="ARBA00023014"/>
    </source>
</evidence>
<dbReference type="OrthoDB" id="10250117at2759"/>
<dbReference type="OMA" id="KGLYWAR"/>
<evidence type="ECO:0000256" key="5">
    <source>
        <dbReference type="ARBA" id="ARBA00022723"/>
    </source>
</evidence>
<protein>
    <recommendedName>
        <fullName evidence="3">cysteine desulfurase</fullName>
        <ecNumber evidence="3">2.8.1.7</ecNumber>
    </recommendedName>
</protein>
<dbReference type="GO" id="GO:0046872">
    <property type="term" value="F:metal ion binding"/>
    <property type="evidence" value="ECO:0007669"/>
    <property type="project" value="UniProtKB-KW"/>
</dbReference>
<dbReference type="GO" id="GO:0044571">
    <property type="term" value="P:[2Fe-2S] cluster assembly"/>
    <property type="evidence" value="ECO:0007669"/>
    <property type="project" value="InterPro"/>
</dbReference>
<dbReference type="InterPro" id="IPR020578">
    <property type="entry name" value="Aminotrans_V_PyrdxlP_BS"/>
</dbReference>
<evidence type="ECO:0000259" key="10">
    <source>
        <dbReference type="Pfam" id="PF00266"/>
    </source>
</evidence>
<evidence type="ECO:0000256" key="2">
    <source>
        <dbReference type="ARBA" id="ARBA00006490"/>
    </source>
</evidence>
<dbReference type="PANTHER" id="PTHR11601:SF34">
    <property type="entry name" value="CYSTEINE DESULFURASE"/>
    <property type="match status" value="1"/>
</dbReference>
<dbReference type="Gene3D" id="3.40.640.10">
    <property type="entry name" value="Type I PLP-dependent aspartate aminotransferase-like (Major domain)"/>
    <property type="match status" value="1"/>
</dbReference>
<gene>
    <name evidence="11" type="ORF">KFE25_010135</name>
</gene>
<comment type="caution">
    <text evidence="11">The sequence shown here is derived from an EMBL/GenBank/DDBJ whole genome shotgun (WGS) entry which is preliminary data.</text>
</comment>
<dbReference type="GO" id="GO:1990221">
    <property type="term" value="C:L-cysteine desulfurase complex"/>
    <property type="evidence" value="ECO:0007669"/>
    <property type="project" value="UniProtKB-ARBA"/>
</dbReference>
<evidence type="ECO:0000256" key="1">
    <source>
        <dbReference type="ARBA" id="ARBA00001933"/>
    </source>
</evidence>
<dbReference type="PANTHER" id="PTHR11601">
    <property type="entry name" value="CYSTEINE DESULFURYLASE FAMILY MEMBER"/>
    <property type="match status" value="1"/>
</dbReference>
<keyword evidence="4" id="KW-0808">Transferase</keyword>
<sequence>MHGLRQTAATRLARSARLFSTAVESKVGTYDISGQALPGRAVYLDAQATTPLDPRVLDAMLPHMTGNYGNPHSKSHAYGWEAAECVEVARKQVADLIGADSKEVVFTSGATESNNMAVKGVGRFYREKKPHVITLVTEHKCVLDSCRQLQTEGHEVTYLPVQANGLVDLARLEAAITDKTSLVSVMAVNNEIGVLQPVEEIGRLCRAKKVFFHCDAAQAIGKLPVNVDAWNCDLLSISGHKVYGPKGIGALYVRRKPRVRLEPVINGGGQERGLRSGTLAHPLVAGLGAACAIAAEEMGRDAEHVGRLSLKLRDTLLSRIPNIQINGDVQQRYQGNLNISFAYVEGESLIMALKDIAISSGSACTSDSLEPSYVLRALGVEEDMAHTSIRFGIGRFTTEQEVDHAINMCIKHVERLREMSPLWEMVQDGVDLSKIQWSQH</sequence>
<evidence type="ECO:0000256" key="3">
    <source>
        <dbReference type="ARBA" id="ARBA00012239"/>
    </source>
</evidence>
<dbReference type="Pfam" id="PF00266">
    <property type="entry name" value="Aminotran_5"/>
    <property type="match status" value="1"/>
</dbReference>
<dbReference type="GO" id="GO:0030170">
    <property type="term" value="F:pyridoxal phosphate binding"/>
    <property type="evidence" value="ECO:0007669"/>
    <property type="project" value="InterPro"/>
</dbReference>